<keyword evidence="3" id="KW-1185">Reference proteome</keyword>
<dbReference type="GeneID" id="20206075"/>
<organism evidence="2 3">
    <name type="scientific">Helobdella robusta</name>
    <name type="common">Californian leech</name>
    <dbReference type="NCBI Taxonomy" id="6412"/>
    <lineage>
        <taxon>Eukaryota</taxon>
        <taxon>Metazoa</taxon>
        <taxon>Spiralia</taxon>
        <taxon>Lophotrochozoa</taxon>
        <taxon>Annelida</taxon>
        <taxon>Clitellata</taxon>
        <taxon>Hirudinea</taxon>
        <taxon>Rhynchobdellida</taxon>
        <taxon>Glossiphoniidae</taxon>
        <taxon>Helobdella</taxon>
    </lineage>
</organism>
<dbReference type="HOGENOM" id="CLU_2136166_0_0_1"/>
<dbReference type="OrthoDB" id="418748at2759"/>
<dbReference type="RefSeq" id="XP_009023561.1">
    <property type="nucleotide sequence ID" value="XM_009025313.1"/>
</dbReference>
<dbReference type="EnsemblMetazoa" id="HelroT177081">
    <property type="protein sequence ID" value="HelroP177081"/>
    <property type="gene ID" value="HelroG177081"/>
</dbReference>
<dbReference type="AlphaFoldDB" id="T1FB76"/>
<dbReference type="InParanoid" id="T1FB76"/>
<proteinExistence type="predicted"/>
<reference evidence="1 3" key="2">
    <citation type="journal article" date="2013" name="Nature">
        <title>Insights into bilaterian evolution from three spiralian genomes.</title>
        <authorList>
            <person name="Simakov O."/>
            <person name="Marletaz F."/>
            <person name="Cho S.J."/>
            <person name="Edsinger-Gonzales E."/>
            <person name="Havlak P."/>
            <person name="Hellsten U."/>
            <person name="Kuo D.H."/>
            <person name="Larsson T."/>
            <person name="Lv J."/>
            <person name="Arendt D."/>
            <person name="Savage R."/>
            <person name="Osoegawa K."/>
            <person name="de Jong P."/>
            <person name="Grimwood J."/>
            <person name="Chapman J.A."/>
            <person name="Shapiro H."/>
            <person name="Aerts A."/>
            <person name="Otillar R.P."/>
            <person name="Terry A.Y."/>
            <person name="Boore J.L."/>
            <person name="Grigoriev I.V."/>
            <person name="Lindberg D.R."/>
            <person name="Seaver E.C."/>
            <person name="Weisblat D.A."/>
            <person name="Putnam N.H."/>
            <person name="Rokhsar D.S."/>
        </authorList>
    </citation>
    <scope>NUCLEOTIDE SEQUENCE</scope>
</reference>
<evidence type="ECO:0000313" key="1">
    <source>
        <dbReference type="EMBL" id="ESN98214.1"/>
    </source>
</evidence>
<dbReference type="KEGG" id="hro:HELRODRAFT_177081"/>
<sequence length="113" mass="12383">MATADPPRKTTALSLQQALSDQGVLRIPGKYAIAEGCCRKIQNGPSMATDESHERRNVRLAYGGLLTSLVRDETYVWPMAGNGLPIIPLATEWVLKPCNTEMLFLPIGRETSI</sequence>
<dbReference type="Proteomes" id="UP000015101">
    <property type="component" value="Unassembled WGS sequence"/>
</dbReference>
<name>T1FB76_HELRO</name>
<dbReference type="EMBL" id="KB097182">
    <property type="protein sequence ID" value="ESN98214.1"/>
    <property type="molecule type" value="Genomic_DNA"/>
</dbReference>
<reference evidence="2" key="3">
    <citation type="submission" date="2015-06" db="UniProtKB">
        <authorList>
            <consortium name="EnsemblMetazoa"/>
        </authorList>
    </citation>
    <scope>IDENTIFICATION</scope>
</reference>
<gene>
    <name evidence="2" type="primary">20206075</name>
    <name evidence="1" type="ORF">HELRODRAFT_177081</name>
</gene>
<evidence type="ECO:0000313" key="2">
    <source>
        <dbReference type="EnsemblMetazoa" id="HelroP177081"/>
    </source>
</evidence>
<evidence type="ECO:0000313" key="3">
    <source>
        <dbReference type="Proteomes" id="UP000015101"/>
    </source>
</evidence>
<dbReference type="EMBL" id="AMQM01005933">
    <property type="status" value="NOT_ANNOTATED_CDS"/>
    <property type="molecule type" value="Genomic_DNA"/>
</dbReference>
<reference evidence="3" key="1">
    <citation type="submission" date="2012-12" db="EMBL/GenBank/DDBJ databases">
        <authorList>
            <person name="Hellsten U."/>
            <person name="Grimwood J."/>
            <person name="Chapman J.A."/>
            <person name="Shapiro H."/>
            <person name="Aerts A."/>
            <person name="Otillar R.P."/>
            <person name="Terry A.Y."/>
            <person name="Boore J.L."/>
            <person name="Simakov O."/>
            <person name="Marletaz F."/>
            <person name="Cho S.-J."/>
            <person name="Edsinger-Gonzales E."/>
            <person name="Havlak P."/>
            <person name="Kuo D.-H."/>
            <person name="Larsson T."/>
            <person name="Lv J."/>
            <person name="Arendt D."/>
            <person name="Savage R."/>
            <person name="Osoegawa K."/>
            <person name="de Jong P."/>
            <person name="Lindberg D.R."/>
            <person name="Seaver E.C."/>
            <person name="Weisblat D.A."/>
            <person name="Putnam N.H."/>
            <person name="Grigoriev I.V."/>
            <person name="Rokhsar D.S."/>
        </authorList>
    </citation>
    <scope>NUCLEOTIDE SEQUENCE</scope>
</reference>
<protein>
    <submittedName>
        <fullName evidence="1 2">Uncharacterized protein</fullName>
    </submittedName>
</protein>
<dbReference type="CTD" id="20206075"/>
<accession>T1FB76</accession>